<reference evidence="2 3" key="1">
    <citation type="journal article" date="2018" name="Cell">
        <title>The Chara Genome: Secondary Complexity and Implications for Plant Terrestrialization.</title>
        <authorList>
            <person name="Nishiyama T."/>
            <person name="Sakayama H."/>
            <person name="Vries J.D."/>
            <person name="Buschmann H."/>
            <person name="Saint-Marcoux D."/>
            <person name="Ullrich K.K."/>
            <person name="Haas F.B."/>
            <person name="Vanderstraeten L."/>
            <person name="Becker D."/>
            <person name="Lang D."/>
            <person name="Vosolsobe S."/>
            <person name="Rombauts S."/>
            <person name="Wilhelmsson P.K.I."/>
            <person name="Janitza P."/>
            <person name="Kern R."/>
            <person name="Heyl A."/>
            <person name="Rumpler F."/>
            <person name="Villalobos L.I.A.C."/>
            <person name="Clay J.M."/>
            <person name="Skokan R."/>
            <person name="Toyoda A."/>
            <person name="Suzuki Y."/>
            <person name="Kagoshima H."/>
            <person name="Schijlen E."/>
            <person name="Tajeshwar N."/>
            <person name="Catarino B."/>
            <person name="Hetherington A.J."/>
            <person name="Saltykova A."/>
            <person name="Bonnot C."/>
            <person name="Breuninger H."/>
            <person name="Symeonidi A."/>
            <person name="Radhakrishnan G.V."/>
            <person name="Van Nieuwerburgh F."/>
            <person name="Deforce D."/>
            <person name="Chang C."/>
            <person name="Karol K.G."/>
            <person name="Hedrich R."/>
            <person name="Ulvskov P."/>
            <person name="Glockner G."/>
            <person name="Delwiche C.F."/>
            <person name="Petrasek J."/>
            <person name="Van de Peer Y."/>
            <person name="Friml J."/>
            <person name="Beilby M."/>
            <person name="Dolan L."/>
            <person name="Kohara Y."/>
            <person name="Sugano S."/>
            <person name="Fujiyama A."/>
            <person name="Delaux P.-M."/>
            <person name="Quint M."/>
            <person name="TheiBen G."/>
            <person name="Hagemann M."/>
            <person name="Harholt J."/>
            <person name="Dunand C."/>
            <person name="Zachgo S."/>
            <person name="Langdale J."/>
            <person name="Maumus F."/>
            <person name="Straeten D.V.D."/>
            <person name="Gould S.B."/>
            <person name="Rensing S.A."/>
        </authorList>
    </citation>
    <scope>NUCLEOTIDE SEQUENCE [LARGE SCALE GENOMIC DNA]</scope>
    <source>
        <strain evidence="2 3">S276</strain>
    </source>
</reference>
<gene>
    <name evidence="2" type="ORF">CBR_g32070</name>
</gene>
<sequence length="201" mass="22248">MNATRRKEYHVDFVLWRSWYDIIDPVEKDLDTNNLSQLRDPGAEQEREEGEGMADGEGDADGVSDEAVERGGRGLSGGSRSTAFDPMLGKHKQTNTNARESSVRAVTGAMRDHTQALTRSDRDCTMRMRCEATRDIARQQADVQRELIEHNIAAHERIAGSYGERVGKGCLTLVDAIGLSPRCQGGAALLTSRLHQHLSRN</sequence>
<protein>
    <submittedName>
        <fullName evidence="2">Uncharacterized protein</fullName>
    </submittedName>
</protein>
<feature type="region of interest" description="Disordered" evidence="1">
    <location>
        <begin position="32"/>
        <end position="101"/>
    </location>
</feature>
<dbReference type="AlphaFoldDB" id="A0A388LGF9"/>
<proteinExistence type="predicted"/>
<evidence type="ECO:0000313" key="2">
    <source>
        <dbReference type="EMBL" id="GBG81396.1"/>
    </source>
</evidence>
<evidence type="ECO:0000256" key="1">
    <source>
        <dbReference type="SAM" id="MobiDB-lite"/>
    </source>
</evidence>
<name>A0A388LGF9_CHABU</name>
<keyword evidence="3" id="KW-1185">Reference proteome</keyword>
<dbReference type="EMBL" id="BFEA01000373">
    <property type="protein sequence ID" value="GBG81396.1"/>
    <property type="molecule type" value="Genomic_DNA"/>
</dbReference>
<dbReference type="Gramene" id="GBG81396">
    <property type="protein sequence ID" value="GBG81396"/>
    <property type="gene ID" value="CBR_g32070"/>
</dbReference>
<feature type="compositionally biased region" description="Acidic residues" evidence="1">
    <location>
        <begin position="46"/>
        <end position="66"/>
    </location>
</feature>
<comment type="caution">
    <text evidence="2">The sequence shown here is derived from an EMBL/GenBank/DDBJ whole genome shotgun (WGS) entry which is preliminary data.</text>
</comment>
<accession>A0A388LGF9</accession>
<dbReference type="Proteomes" id="UP000265515">
    <property type="component" value="Unassembled WGS sequence"/>
</dbReference>
<organism evidence="2 3">
    <name type="scientific">Chara braunii</name>
    <name type="common">Braun's stonewort</name>
    <dbReference type="NCBI Taxonomy" id="69332"/>
    <lineage>
        <taxon>Eukaryota</taxon>
        <taxon>Viridiplantae</taxon>
        <taxon>Streptophyta</taxon>
        <taxon>Charophyceae</taxon>
        <taxon>Charales</taxon>
        <taxon>Characeae</taxon>
        <taxon>Chara</taxon>
    </lineage>
</organism>
<evidence type="ECO:0000313" key="3">
    <source>
        <dbReference type="Proteomes" id="UP000265515"/>
    </source>
</evidence>